<protein>
    <recommendedName>
        <fullName evidence="4">Lipoprotein</fullName>
    </recommendedName>
</protein>
<accession>A0A7Y0A378</accession>
<evidence type="ECO:0000313" key="2">
    <source>
        <dbReference type="EMBL" id="NML55819.1"/>
    </source>
</evidence>
<dbReference type="RefSeq" id="WP_169229265.1">
    <property type="nucleotide sequence ID" value="NZ_JABBGF010000001.1"/>
</dbReference>
<feature type="signal peptide" evidence="1">
    <location>
        <begin position="1"/>
        <end position="21"/>
    </location>
</feature>
<feature type="chain" id="PRO_5031374318" description="Lipoprotein" evidence="1">
    <location>
        <begin position="22"/>
        <end position="150"/>
    </location>
</feature>
<reference evidence="2 3" key="1">
    <citation type="submission" date="2020-04" db="EMBL/GenBank/DDBJ databases">
        <title>Chryseobacterium sp. RJ-7-14 sp. nov., isolated from Jeju soil.</title>
        <authorList>
            <person name="Dahal R.H."/>
            <person name="Chaudhary D.K."/>
        </authorList>
    </citation>
    <scope>NUCLEOTIDE SEQUENCE [LARGE SCALE GENOMIC DNA]</scope>
    <source>
        <strain evidence="2 3">RJ-7-14</strain>
    </source>
</reference>
<evidence type="ECO:0000313" key="3">
    <source>
        <dbReference type="Proteomes" id="UP000552615"/>
    </source>
</evidence>
<keyword evidence="1" id="KW-0732">Signal</keyword>
<dbReference type="EMBL" id="JABBGF010000001">
    <property type="protein sequence ID" value="NML55819.1"/>
    <property type="molecule type" value="Genomic_DNA"/>
</dbReference>
<dbReference type="AlphaFoldDB" id="A0A7Y0A378"/>
<name>A0A7Y0A378_9FLAO</name>
<gene>
    <name evidence="2" type="ORF">HHL20_00525</name>
</gene>
<comment type="caution">
    <text evidence="2">The sequence shown here is derived from an EMBL/GenBank/DDBJ whole genome shotgun (WGS) entry which is preliminary data.</text>
</comment>
<sequence>MKKNAKSMLFTALSLTTLLVAVNCSSNNDDDNNTQQTNPATTQYFHPPMWIQGTWGVTNGTTSNKLYKFTTDDFILLVTGVSEQSMTETIKSSPNGGSVDETVNSNTQYNFTVKYNITTTTQSFEFRKVSATQIQWKDNSNGTWFDLVKM</sequence>
<evidence type="ECO:0000256" key="1">
    <source>
        <dbReference type="SAM" id="SignalP"/>
    </source>
</evidence>
<keyword evidence="3" id="KW-1185">Reference proteome</keyword>
<dbReference type="Proteomes" id="UP000552615">
    <property type="component" value="Unassembled WGS sequence"/>
</dbReference>
<proteinExistence type="predicted"/>
<evidence type="ECO:0008006" key="4">
    <source>
        <dbReference type="Google" id="ProtNLM"/>
    </source>
</evidence>
<organism evidence="2 3">
    <name type="scientific">Chryseobacterium cheonjiense</name>
    <dbReference type="NCBI Taxonomy" id="2728845"/>
    <lineage>
        <taxon>Bacteria</taxon>
        <taxon>Pseudomonadati</taxon>
        <taxon>Bacteroidota</taxon>
        <taxon>Flavobacteriia</taxon>
        <taxon>Flavobacteriales</taxon>
        <taxon>Weeksellaceae</taxon>
        <taxon>Chryseobacterium group</taxon>
        <taxon>Chryseobacterium</taxon>
    </lineage>
</organism>